<proteinExistence type="predicted"/>
<protein>
    <submittedName>
        <fullName evidence="4">Putative dienelactone hydrolase</fullName>
    </submittedName>
</protein>
<feature type="domain" description="Serine aminopeptidase S33" evidence="3">
    <location>
        <begin position="81"/>
        <end position="180"/>
    </location>
</feature>
<dbReference type="PANTHER" id="PTHR22946:SF9">
    <property type="entry name" value="POLYKETIDE TRANSFERASE AF380"/>
    <property type="match status" value="1"/>
</dbReference>
<dbReference type="OrthoDB" id="9814760at2"/>
<keyword evidence="2" id="KW-0732">Signal</keyword>
<dbReference type="Gene3D" id="3.40.50.1820">
    <property type="entry name" value="alpha/beta hydrolase"/>
    <property type="match status" value="1"/>
</dbReference>
<dbReference type="RefSeq" id="WP_110032949.1">
    <property type="nucleotide sequence ID" value="NZ_QGTR01000004.1"/>
</dbReference>
<evidence type="ECO:0000313" key="4">
    <source>
        <dbReference type="EMBL" id="PWV98768.1"/>
    </source>
</evidence>
<dbReference type="InterPro" id="IPR016986">
    <property type="entry name" value="UCP031982_abhydr"/>
</dbReference>
<evidence type="ECO:0000259" key="3">
    <source>
        <dbReference type="Pfam" id="PF12146"/>
    </source>
</evidence>
<sequence>MYRCALFSLLLIAAPAASAQTPQAIGFKTFDIEDTGGDRPLHVGLWYPTGDAGPLKPVGENAVFYGVPSIEDARPAAGAHPLVVLSHGYSGTWRNLGWVAQALVEKGYVVAAPDHPGTTAFDRSPVEAARLWQRPRDLSRVIDALIAEPERGGKVDENRIAAVGHSLGGWTVAALGGARSDIANYVSDCKSQAELRACKLLDELGVREENKAELEADLSDPRVRAIASIDLGLARGFTPESLKAYRIPALVFGAGVDIGGLPAMLESGSLVENLPKATTAYVEIPDAMHFTFMQVCKPGAVEIIRQEEPGDEFVCQDPGPRDRAAIHRQVTDRIVEFLARSIP</sequence>
<evidence type="ECO:0000256" key="1">
    <source>
        <dbReference type="ARBA" id="ARBA00022801"/>
    </source>
</evidence>
<evidence type="ECO:0000313" key="5">
    <source>
        <dbReference type="Proteomes" id="UP000246352"/>
    </source>
</evidence>
<dbReference type="Pfam" id="PF12146">
    <property type="entry name" value="Hydrolase_4"/>
    <property type="match status" value="1"/>
</dbReference>
<dbReference type="InterPro" id="IPR029058">
    <property type="entry name" value="AB_hydrolase_fold"/>
</dbReference>
<dbReference type="GO" id="GO:0052689">
    <property type="term" value="F:carboxylic ester hydrolase activity"/>
    <property type="evidence" value="ECO:0007669"/>
    <property type="project" value="UniProtKB-ARBA"/>
</dbReference>
<dbReference type="PIRSF" id="PIRSF031982">
    <property type="entry name" value="UCP031982_abhydr"/>
    <property type="match status" value="1"/>
</dbReference>
<keyword evidence="1 4" id="KW-0378">Hydrolase</keyword>
<organism evidence="4 5">
    <name type="scientific">Hoeflea marina</name>
    <dbReference type="NCBI Taxonomy" id="274592"/>
    <lineage>
        <taxon>Bacteria</taxon>
        <taxon>Pseudomonadati</taxon>
        <taxon>Pseudomonadota</taxon>
        <taxon>Alphaproteobacteria</taxon>
        <taxon>Hyphomicrobiales</taxon>
        <taxon>Rhizobiaceae</taxon>
        <taxon>Hoeflea</taxon>
    </lineage>
</organism>
<feature type="signal peptide" evidence="2">
    <location>
        <begin position="1"/>
        <end position="19"/>
    </location>
</feature>
<dbReference type="Proteomes" id="UP000246352">
    <property type="component" value="Unassembled WGS sequence"/>
</dbReference>
<dbReference type="InterPro" id="IPR022742">
    <property type="entry name" value="Hydrolase_4"/>
</dbReference>
<accession>A0A317PH43</accession>
<dbReference type="InterPro" id="IPR050261">
    <property type="entry name" value="FrsA_esterase"/>
</dbReference>
<gene>
    <name evidence="4" type="ORF">DFR52_10457</name>
</gene>
<dbReference type="PANTHER" id="PTHR22946">
    <property type="entry name" value="DIENELACTONE HYDROLASE DOMAIN-CONTAINING PROTEIN-RELATED"/>
    <property type="match status" value="1"/>
</dbReference>
<feature type="chain" id="PRO_5016290356" evidence="2">
    <location>
        <begin position="20"/>
        <end position="343"/>
    </location>
</feature>
<comment type="caution">
    <text evidence="4">The sequence shown here is derived from an EMBL/GenBank/DDBJ whole genome shotgun (WGS) entry which is preliminary data.</text>
</comment>
<dbReference type="AlphaFoldDB" id="A0A317PH43"/>
<dbReference type="EMBL" id="QGTR01000004">
    <property type="protein sequence ID" value="PWV98768.1"/>
    <property type="molecule type" value="Genomic_DNA"/>
</dbReference>
<reference evidence="4 5" key="1">
    <citation type="submission" date="2018-05" db="EMBL/GenBank/DDBJ databases">
        <title>Genomic Encyclopedia of Type Strains, Phase IV (KMG-IV): sequencing the most valuable type-strain genomes for metagenomic binning, comparative biology and taxonomic classification.</title>
        <authorList>
            <person name="Goeker M."/>
        </authorList>
    </citation>
    <scope>NUCLEOTIDE SEQUENCE [LARGE SCALE GENOMIC DNA]</scope>
    <source>
        <strain evidence="4 5">DSM 16791</strain>
    </source>
</reference>
<keyword evidence="5" id="KW-1185">Reference proteome</keyword>
<dbReference type="SUPFAM" id="SSF53474">
    <property type="entry name" value="alpha/beta-Hydrolases"/>
    <property type="match status" value="1"/>
</dbReference>
<evidence type="ECO:0000256" key="2">
    <source>
        <dbReference type="SAM" id="SignalP"/>
    </source>
</evidence>
<name>A0A317PH43_9HYPH</name>